<dbReference type="EMBL" id="CAUJNA010000924">
    <property type="protein sequence ID" value="CAJ1382625.1"/>
    <property type="molecule type" value="Genomic_DNA"/>
</dbReference>
<dbReference type="AlphaFoldDB" id="A0AA36I7X3"/>
<reference evidence="1" key="1">
    <citation type="submission" date="2023-08" db="EMBL/GenBank/DDBJ databases">
        <authorList>
            <person name="Chen Y."/>
            <person name="Shah S."/>
            <person name="Dougan E. K."/>
            <person name="Thang M."/>
            <person name="Chan C."/>
        </authorList>
    </citation>
    <scope>NUCLEOTIDE SEQUENCE</scope>
</reference>
<evidence type="ECO:0000313" key="1">
    <source>
        <dbReference type="EMBL" id="CAJ1382625.1"/>
    </source>
</evidence>
<accession>A0AA36I7X3</accession>
<dbReference type="Proteomes" id="UP001178507">
    <property type="component" value="Unassembled WGS sequence"/>
</dbReference>
<keyword evidence="2" id="KW-1185">Reference proteome</keyword>
<evidence type="ECO:0000313" key="2">
    <source>
        <dbReference type="Proteomes" id="UP001178507"/>
    </source>
</evidence>
<protein>
    <submittedName>
        <fullName evidence="1">Uncharacterized protein</fullName>
    </submittedName>
</protein>
<sequence length="388" mass="43543">MEIGVAAAGVAAAGLKLLGYNRSNFFQNLKLKQSRKFRRQQIITAQAELFRSDVQQVIGSSVTVQERLSVVSALMLVAATHAYGLSMPPETADFLEGLFYLNLSNSTLYFLLALFSSISASILARTSQKVLLNNCVRPPFEEMMAAVDEGEEEESAERFERQDASTLFRIPGSEALLRRFGSELLHRRQRFAEAAGQNSLQRLLLRQQNNDEALQRLQYLWDDLAAYTPYYLGWGLRNLLNAYAPGPWSLRERELWEPVRSHGFVLQRHVQLRLRGAFLLDVGCARPEHLDRGDDAYQLPAEFVGEPAACSGLGCQPPQCAPVHAQSQDLVARGGPESRDLHLHRSGLHLPAWLVSVCSCALLPEHTRFFRFADTWGYGRQLESGLLR</sequence>
<proteinExistence type="predicted"/>
<gene>
    <name evidence="1" type="ORF">EVOR1521_LOCUS9965</name>
</gene>
<comment type="caution">
    <text evidence="1">The sequence shown here is derived from an EMBL/GenBank/DDBJ whole genome shotgun (WGS) entry which is preliminary data.</text>
</comment>
<name>A0AA36I7X3_9DINO</name>
<organism evidence="1 2">
    <name type="scientific">Effrenium voratum</name>
    <dbReference type="NCBI Taxonomy" id="2562239"/>
    <lineage>
        <taxon>Eukaryota</taxon>
        <taxon>Sar</taxon>
        <taxon>Alveolata</taxon>
        <taxon>Dinophyceae</taxon>
        <taxon>Suessiales</taxon>
        <taxon>Symbiodiniaceae</taxon>
        <taxon>Effrenium</taxon>
    </lineage>
</organism>